<evidence type="ECO:0000256" key="3">
    <source>
        <dbReference type="ARBA" id="ARBA00023136"/>
    </source>
</evidence>
<comment type="caution">
    <text evidence="6">The sequence shown here is derived from an EMBL/GenBank/DDBJ whole genome shotgun (WGS) entry which is preliminary data.</text>
</comment>
<accession>A0A179I051</accession>
<evidence type="ECO:0000259" key="5">
    <source>
        <dbReference type="Pfam" id="PF12734"/>
    </source>
</evidence>
<reference evidence="6 7" key="1">
    <citation type="submission" date="2016-02" db="EMBL/GenBank/DDBJ databases">
        <title>Biosynthesis of antibiotic leucinostatins and their inhibition on Phytophthora in bio-control Purpureocillium lilacinum.</title>
        <authorList>
            <person name="Wang G."/>
            <person name="Liu Z."/>
            <person name="Lin R."/>
            <person name="Li E."/>
            <person name="Mao Z."/>
            <person name="Ling J."/>
            <person name="Yin W."/>
            <person name="Xie B."/>
        </authorList>
    </citation>
    <scope>NUCLEOTIDE SEQUENCE [LARGE SCALE GENOMIC DNA]</scope>
    <source>
        <strain evidence="6">PLFJ-1</strain>
    </source>
</reference>
<dbReference type="EMBL" id="LSBI01000001">
    <property type="protein sequence ID" value="OAQ94970.1"/>
    <property type="molecule type" value="Genomic_DNA"/>
</dbReference>
<dbReference type="AlphaFoldDB" id="A0A179I051"/>
<keyword evidence="3" id="KW-0472">Membrane</keyword>
<dbReference type="Proteomes" id="UP000078340">
    <property type="component" value="Unassembled WGS sequence"/>
</dbReference>
<dbReference type="KEGG" id="plj:28883213"/>
<gene>
    <name evidence="6" type="ORF">VFPFJ_01079</name>
</gene>
<evidence type="ECO:0000256" key="2">
    <source>
        <dbReference type="ARBA" id="ARBA00009444"/>
    </source>
</evidence>
<comment type="similarity">
    <text evidence="2">Belongs to the CYSTM1 family.</text>
</comment>
<proteinExistence type="inferred from homology"/>
<evidence type="ECO:0000313" key="6">
    <source>
        <dbReference type="EMBL" id="OAQ94970.1"/>
    </source>
</evidence>
<feature type="region of interest" description="Disordered" evidence="4">
    <location>
        <begin position="1"/>
        <end position="111"/>
    </location>
</feature>
<evidence type="ECO:0000256" key="1">
    <source>
        <dbReference type="ARBA" id="ARBA00004370"/>
    </source>
</evidence>
<comment type="subcellular location">
    <subcellularLocation>
        <location evidence="1">Membrane</location>
    </subcellularLocation>
</comment>
<feature type="compositionally biased region" description="Pro residues" evidence="4">
    <location>
        <begin position="1"/>
        <end position="18"/>
    </location>
</feature>
<dbReference type="InterPro" id="IPR028144">
    <property type="entry name" value="CYSTM_dom"/>
</dbReference>
<protein>
    <recommendedName>
        <fullName evidence="5">Cysteine-rich transmembrane domain-containing protein</fullName>
    </recommendedName>
</protein>
<dbReference type="GO" id="GO:0016020">
    <property type="term" value="C:membrane"/>
    <property type="evidence" value="ECO:0007669"/>
    <property type="project" value="UniProtKB-SubCell"/>
</dbReference>
<feature type="compositionally biased region" description="Low complexity" evidence="4">
    <location>
        <begin position="27"/>
        <end position="39"/>
    </location>
</feature>
<dbReference type="OMA" id="YQPGPQM"/>
<dbReference type="GeneID" id="28883213"/>
<name>A0A179I051_PURLI</name>
<evidence type="ECO:0000256" key="4">
    <source>
        <dbReference type="SAM" id="MobiDB-lite"/>
    </source>
</evidence>
<feature type="domain" description="Cysteine-rich transmembrane" evidence="5">
    <location>
        <begin position="102"/>
        <end position="134"/>
    </location>
</feature>
<dbReference type="RefSeq" id="XP_018183689.1">
    <property type="nucleotide sequence ID" value="XM_018318164.1"/>
</dbReference>
<sequence>MASKPDAPPPYGGPPQAPKPTYGNESPGPYGQDQRQGYYPPGGPSGPQQNYYQQQGPQQGYYQPGPQMGYYNQQQGPYPSGQGPYPPQGQYGPGPGGYQQGPGYVPQQRQSAAPGLCGGLLAGLACCCCLDLLF</sequence>
<feature type="compositionally biased region" description="Low complexity" evidence="4">
    <location>
        <begin position="46"/>
        <end position="83"/>
    </location>
</feature>
<organism evidence="6 7">
    <name type="scientific">Purpureocillium lilacinum</name>
    <name type="common">Paecilomyces lilacinus</name>
    <dbReference type="NCBI Taxonomy" id="33203"/>
    <lineage>
        <taxon>Eukaryota</taxon>
        <taxon>Fungi</taxon>
        <taxon>Dikarya</taxon>
        <taxon>Ascomycota</taxon>
        <taxon>Pezizomycotina</taxon>
        <taxon>Sordariomycetes</taxon>
        <taxon>Hypocreomycetidae</taxon>
        <taxon>Hypocreales</taxon>
        <taxon>Ophiocordycipitaceae</taxon>
        <taxon>Purpureocillium</taxon>
    </lineage>
</organism>
<evidence type="ECO:0000313" key="7">
    <source>
        <dbReference type="Proteomes" id="UP000078340"/>
    </source>
</evidence>
<feature type="compositionally biased region" description="Low complexity" evidence="4">
    <location>
        <begin position="101"/>
        <end position="111"/>
    </location>
</feature>
<feature type="compositionally biased region" description="Gly residues" evidence="4">
    <location>
        <begin position="91"/>
        <end position="100"/>
    </location>
</feature>
<dbReference type="Pfam" id="PF12734">
    <property type="entry name" value="CYSTM"/>
    <property type="match status" value="1"/>
</dbReference>